<dbReference type="InterPro" id="IPR022025">
    <property type="entry name" value="Amidoligase_2"/>
</dbReference>
<organism evidence="1 2">
    <name type="scientific">Roseibium polysiphoniae</name>
    <dbReference type="NCBI Taxonomy" id="2571221"/>
    <lineage>
        <taxon>Bacteria</taxon>
        <taxon>Pseudomonadati</taxon>
        <taxon>Pseudomonadota</taxon>
        <taxon>Alphaproteobacteria</taxon>
        <taxon>Hyphomicrobiales</taxon>
        <taxon>Stappiaceae</taxon>
        <taxon>Roseibium</taxon>
    </lineage>
</organism>
<dbReference type="EMBL" id="QTKU01000003">
    <property type="protein sequence ID" value="MBS8261241.1"/>
    <property type="molecule type" value="Genomic_DNA"/>
</dbReference>
<evidence type="ECO:0000313" key="1">
    <source>
        <dbReference type="EMBL" id="MBS8261241.1"/>
    </source>
</evidence>
<dbReference type="Pfam" id="PF12224">
    <property type="entry name" value="Amidoligase_2"/>
    <property type="match status" value="1"/>
</dbReference>
<sequence>MFDYHGNFKMPARQTTPKGDVRRVGVELEFAAVSARDGAALVHQLFGGEIERQDAHRFAISETRLGDFVCELDSQYIHGGLGGGDKNMDRVLGQVESRVQEFLGDVSSLVVPCEIICPPIALNELSDLSMLTLALREAGASGTRDNLLYAFGAQLNPELPEFSGAYISRVLKAYMLLSPWLRGVIDVDKTRKLTAFADPFPKDYVRKILAPAYAPDLDQLIDDYLQFNPTRNRELDLLPLLSHLNPEKVAAAVSDPLIKSRPTFHYRLPDARLDEEAWSIALEWNRWCLVEDLADKPDLLDAMATEYLTSANQSNWALRASEWLLLS</sequence>
<reference evidence="1" key="2">
    <citation type="journal article" date="2021" name="Microorganisms">
        <title>Bacterial Dimethylsulfoniopropionate Biosynthesis in the East China Sea.</title>
        <authorList>
            <person name="Liu J."/>
            <person name="Zhang Y."/>
            <person name="Liu J."/>
            <person name="Zhong H."/>
            <person name="Williams B.T."/>
            <person name="Zheng Y."/>
            <person name="Curson A.R.J."/>
            <person name="Sun C."/>
            <person name="Sun H."/>
            <person name="Song D."/>
            <person name="Wagner Mackenzie B."/>
            <person name="Bermejo Martinez A."/>
            <person name="Todd J.D."/>
            <person name="Zhang X.H."/>
        </authorList>
    </citation>
    <scope>NUCLEOTIDE SEQUENCE</scope>
    <source>
        <strain evidence="1">AESS21</strain>
    </source>
</reference>
<protein>
    <recommendedName>
        <fullName evidence="3">Amidoligase enzyme</fullName>
    </recommendedName>
</protein>
<dbReference type="RefSeq" id="WP_213216665.1">
    <property type="nucleotide sequence ID" value="NZ_QTKU01000003.1"/>
</dbReference>
<name>A0A944CFF7_9HYPH</name>
<reference evidence="1" key="1">
    <citation type="submission" date="2018-08" db="EMBL/GenBank/DDBJ databases">
        <authorList>
            <person name="Jin W."/>
            <person name="Wang H."/>
            <person name="Yang Y."/>
            <person name="Li M."/>
            <person name="Liu J."/>
        </authorList>
    </citation>
    <scope>NUCLEOTIDE SEQUENCE</scope>
    <source>
        <strain evidence="1">AESS21</strain>
    </source>
</reference>
<accession>A0A944CFF7</accession>
<evidence type="ECO:0008006" key="3">
    <source>
        <dbReference type="Google" id="ProtNLM"/>
    </source>
</evidence>
<proteinExistence type="predicted"/>
<evidence type="ECO:0000313" key="2">
    <source>
        <dbReference type="Proteomes" id="UP000705379"/>
    </source>
</evidence>
<dbReference type="Proteomes" id="UP000705379">
    <property type="component" value="Unassembled WGS sequence"/>
</dbReference>
<gene>
    <name evidence="1" type="ORF">DYI23_13540</name>
</gene>
<dbReference type="AlphaFoldDB" id="A0A944CFF7"/>
<comment type="caution">
    <text evidence="1">The sequence shown here is derived from an EMBL/GenBank/DDBJ whole genome shotgun (WGS) entry which is preliminary data.</text>
</comment>